<evidence type="ECO:0000256" key="1">
    <source>
        <dbReference type="SAM" id="Phobius"/>
    </source>
</evidence>
<evidence type="ECO:0000313" key="3">
    <source>
        <dbReference type="Proteomes" id="UP000266177"/>
    </source>
</evidence>
<dbReference type="RefSeq" id="WP_119793767.1">
    <property type="nucleotide sequence ID" value="NZ_QYZD01000009.1"/>
</dbReference>
<keyword evidence="1" id="KW-0472">Membrane</keyword>
<comment type="caution">
    <text evidence="2">The sequence shown here is derived from an EMBL/GenBank/DDBJ whole genome shotgun (WGS) entry which is preliminary data.</text>
</comment>
<reference evidence="2 3" key="1">
    <citation type="submission" date="2018-09" db="EMBL/GenBank/DDBJ databases">
        <title>Paenibacillus SK2017-BO5.</title>
        <authorList>
            <person name="Piskunova J.V."/>
            <person name="Dubiley S.A."/>
            <person name="Severinov K.V."/>
        </authorList>
    </citation>
    <scope>NUCLEOTIDE SEQUENCE [LARGE SCALE GENOMIC DNA]</scope>
    <source>
        <strain evidence="2 3">BO5</strain>
    </source>
</reference>
<evidence type="ECO:0000313" key="2">
    <source>
        <dbReference type="EMBL" id="RJG23705.1"/>
    </source>
</evidence>
<feature type="transmembrane region" description="Helical" evidence="1">
    <location>
        <begin position="63"/>
        <end position="81"/>
    </location>
</feature>
<protein>
    <submittedName>
        <fullName evidence="2">Uncharacterized protein</fullName>
    </submittedName>
</protein>
<dbReference type="EMBL" id="QYZD01000009">
    <property type="protein sequence ID" value="RJG23705.1"/>
    <property type="molecule type" value="Genomic_DNA"/>
</dbReference>
<sequence>MKKSIIGSVLLFNGTLICLTIITLAAKFSSSIDTWRGTKLWFAIFGALDISNAQSLFLGIPFVIGLMLFFLGLLVLIIEYFNKSH</sequence>
<accession>A0A3A3GI53</accession>
<proteinExistence type="predicted"/>
<dbReference type="OrthoDB" id="2663636at2"/>
<feature type="transmembrane region" description="Helical" evidence="1">
    <location>
        <begin position="6"/>
        <end position="28"/>
    </location>
</feature>
<keyword evidence="1" id="KW-1133">Transmembrane helix</keyword>
<name>A0A3A3GI53_PANTH</name>
<gene>
    <name evidence="2" type="ORF">DQX05_11775</name>
</gene>
<dbReference type="Proteomes" id="UP000266177">
    <property type="component" value="Unassembled WGS sequence"/>
</dbReference>
<dbReference type="AlphaFoldDB" id="A0A3A3GI53"/>
<keyword evidence="1" id="KW-0812">Transmembrane</keyword>
<organism evidence="2 3">
    <name type="scientific">Paenibacillus thiaminolyticus</name>
    <name type="common">Bacillus thiaminolyticus</name>
    <dbReference type="NCBI Taxonomy" id="49283"/>
    <lineage>
        <taxon>Bacteria</taxon>
        <taxon>Bacillati</taxon>
        <taxon>Bacillota</taxon>
        <taxon>Bacilli</taxon>
        <taxon>Bacillales</taxon>
        <taxon>Paenibacillaceae</taxon>
        <taxon>Paenibacillus</taxon>
    </lineage>
</organism>